<reference evidence="2" key="3">
    <citation type="submission" date="2015-04" db="UniProtKB">
        <authorList>
            <consortium name="EnsemblPlants"/>
        </authorList>
    </citation>
    <scope>IDENTIFICATION</scope>
</reference>
<name>A0A0D9UZF1_9ORYZ</name>
<dbReference type="STRING" id="77586.A0A0D9UZF1"/>
<dbReference type="PANTHER" id="PTHR35828:SF13">
    <property type="entry name" value="OS01G0152100 PROTEIN"/>
    <property type="match status" value="1"/>
</dbReference>
<protein>
    <recommendedName>
        <fullName evidence="4">F-box domain-containing protein</fullName>
    </recommendedName>
</protein>
<sequence>MDGIAAFPDDVLFEVLTRVGNIRDVLMLAVTCRRWLRRFTDPAFLRGLCPNPKGFFFQPTSSSARHAEPLASRRGIVLMQSRALDQPRPRPLQPYHRPTPRPTASAVLHPFPQQQPRQHRLRRGQLRHHHHRKTIFVLLLAASSSSPCNPTARCTSTRTPPPTMCTDLRLHVVGDAAVVHNGAAHWLCIDHELAKKLHCDDDYYLLYKLSAEVGTARVTLTKLHDVKAGGSPCLCVGRDGRLSDWSRRGSLCVDGDHQAAVGAGDDLEAWSGPRGATAAARGVERRRLGLCGATMACAG</sequence>
<dbReference type="HOGENOM" id="CLU_018793_2_1_1"/>
<evidence type="ECO:0000313" key="2">
    <source>
        <dbReference type="EnsemblPlants" id="LPERR01G09960.2"/>
    </source>
</evidence>
<dbReference type="InterPro" id="IPR036047">
    <property type="entry name" value="F-box-like_dom_sf"/>
</dbReference>
<dbReference type="eggNOG" id="KOG1744">
    <property type="taxonomic scope" value="Eukaryota"/>
</dbReference>
<proteinExistence type="predicted"/>
<evidence type="ECO:0000256" key="1">
    <source>
        <dbReference type="SAM" id="MobiDB-lite"/>
    </source>
</evidence>
<keyword evidence="3" id="KW-1185">Reference proteome</keyword>
<dbReference type="AlphaFoldDB" id="A0A0D9UZF1"/>
<feature type="region of interest" description="Disordered" evidence="1">
    <location>
        <begin position="87"/>
        <end position="107"/>
    </location>
</feature>
<reference evidence="3" key="2">
    <citation type="submission" date="2013-12" db="EMBL/GenBank/DDBJ databases">
        <authorList>
            <person name="Yu Y."/>
            <person name="Lee S."/>
            <person name="de Baynast K."/>
            <person name="Wissotski M."/>
            <person name="Liu L."/>
            <person name="Talag J."/>
            <person name="Goicoechea J."/>
            <person name="Angelova A."/>
            <person name="Jetty R."/>
            <person name="Kudrna D."/>
            <person name="Golser W."/>
            <person name="Rivera L."/>
            <person name="Zhang J."/>
            <person name="Wing R."/>
        </authorList>
    </citation>
    <scope>NUCLEOTIDE SEQUENCE</scope>
</reference>
<evidence type="ECO:0000313" key="3">
    <source>
        <dbReference type="Proteomes" id="UP000032180"/>
    </source>
</evidence>
<dbReference type="Gramene" id="LPERR01G09960.2">
    <property type="protein sequence ID" value="LPERR01G09960.2"/>
    <property type="gene ID" value="LPERR01G09960"/>
</dbReference>
<evidence type="ECO:0008006" key="4">
    <source>
        <dbReference type="Google" id="ProtNLM"/>
    </source>
</evidence>
<organism evidence="2 3">
    <name type="scientific">Leersia perrieri</name>
    <dbReference type="NCBI Taxonomy" id="77586"/>
    <lineage>
        <taxon>Eukaryota</taxon>
        <taxon>Viridiplantae</taxon>
        <taxon>Streptophyta</taxon>
        <taxon>Embryophyta</taxon>
        <taxon>Tracheophyta</taxon>
        <taxon>Spermatophyta</taxon>
        <taxon>Magnoliopsida</taxon>
        <taxon>Liliopsida</taxon>
        <taxon>Poales</taxon>
        <taxon>Poaceae</taxon>
        <taxon>BOP clade</taxon>
        <taxon>Oryzoideae</taxon>
        <taxon>Oryzeae</taxon>
        <taxon>Oryzinae</taxon>
        <taxon>Leersia</taxon>
    </lineage>
</organism>
<accession>A0A0D9UZF1</accession>
<dbReference type="Proteomes" id="UP000032180">
    <property type="component" value="Chromosome 1"/>
</dbReference>
<dbReference type="PANTHER" id="PTHR35828">
    <property type="entry name" value="OS08G0203800 PROTEIN-RELATED"/>
    <property type="match status" value="1"/>
</dbReference>
<reference evidence="2 3" key="1">
    <citation type="submission" date="2012-08" db="EMBL/GenBank/DDBJ databases">
        <title>Oryza genome evolution.</title>
        <authorList>
            <person name="Wing R.A."/>
        </authorList>
    </citation>
    <scope>NUCLEOTIDE SEQUENCE</scope>
</reference>
<dbReference type="EnsemblPlants" id="LPERR01G09960.2">
    <property type="protein sequence ID" value="LPERR01G09960.2"/>
    <property type="gene ID" value="LPERR01G09960"/>
</dbReference>
<dbReference type="SUPFAM" id="SSF81383">
    <property type="entry name" value="F-box domain"/>
    <property type="match status" value="1"/>
</dbReference>